<dbReference type="EMBL" id="CP133164">
    <property type="protein sequence ID" value="WMN15385.1"/>
    <property type="molecule type" value="Genomic_DNA"/>
</dbReference>
<organism evidence="2 3">
    <name type="scientific">Pseudomonas piscis</name>
    <dbReference type="NCBI Taxonomy" id="2614538"/>
    <lineage>
        <taxon>Bacteria</taxon>
        <taxon>Pseudomonadati</taxon>
        <taxon>Pseudomonadota</taxon>
        <taxon>Gammaproteobacteria</taxon>
        <taxon>Pseudomonadales</taxon>
        <taxon>Pseudomonadaceae</taxon>
        <taxon>Pseudomonas</taxon>
    </lineage>
</organism>
<evidence type="ECO:0000256" key="1">
    <source>
        <dbReference type="SAM" id="MobiDB-lite"/>
    </source>
</evidence>
<protein>
    <submittedName>
        <fullName evidence="2">Uncharacterized protein</fullName>
    </submittedName>
</protein>
<dbReference type="RefSeq" id="WP_282877734.1">
    <property type="nucleotide sequence ID" value="NZ_CP133164.1"/>
</dbReference>
<feature type="region of interest" description="Disordered" evidence="1">
    <location>
        <begin position="1"/>
        <end position="26"/>
    </location>
</feature>
<dbReference type="Proteomes" id="UP001237292">
    <property type="component" value="Chromosome"/>
</dbReference>
<accession>A0ABY9NAJ3</accession>
<evidence type="ECO:0000313" key="2">
    <source>
        <dbReference type="EMBL" id="WMN15385.1"/>
    </source>
</evidence>
<proteinExistence type="predicted"/>
<keyword evidence="3" id="KW-1185">Reference proteome</keyword>
<reference evidence="2 3" key="1">
    <citation type="journal article" date="2023" name="Access Microbiol">
        <title>The genome of a steinernematid-associated Pseudomonas piscis bacterium encodes the biosynthesis of insect toxins.</title>
        <authorList>
            <person name="Awori R.M."/>
            <person name="Hendre P."/>
            <person name="Amugune N.O."/>
        </authorList>
    </citation>
    <scope>NUCLEOTIDE SEQUENCE [LARGE SCALE GENOMIC DNA]</scope>
    <source>
        <strain evidence="2 3">75</strain>
    </source>
</reference>
<evidence type="ECO:0000313" key="3">
    <source>
        <dbReference type="Proteomes" id="UP001237292"/>
    </source>
</evidence>
<name>A0ABY9NAJ3_9PSED</name>
<sequence length="113" mass="11816">MSQQIEGPARYQKPEESGMPHAQPTARAMTALLRNAASVDAQETKSRCCAAAGITALAHSTTEARTPHEKLRGAATTGATLIAQSGPLAQLAQGYKPPSTIKGYQSAQQAQEV</sequence>
<gene>
    <name evidence="2" type="ORF">QL104_18650</name>
</gene>